<reference evidence="2 3" key="1">
    <citation type="journal article" date="2015" name="Sci. Rep.">
        <title>Chromosome-level genome map provides insights into diverse defense mechanisms in the medicinal fungus Ganoderma sinense.</title>
        <authorList>
            <person name="Zhu Y."/>
            <person name="Xu J."/>
            <person name="Sun C."/>
            <person name="Zhou S."/>
            <person name="Xu H."/>
            <person name="Nelson D.R."/>
            <person name="Qian J."/>
            <person name="Song J."/>
            <person name="Luo H."/>
            <person name="Xiang L."/>
            <person name="Li Y."/>
            <person name="Xu Z."/>
            <person name="Ji A."/>
            <person name="Wang L."/>
            <person name="Lu S."/>
            <person name="Hayward A."/>
            <person name="Sun W."/>
            <person name="Li X."/>
            <person name="Schwartz D.C."/>
            <person name="Wang Y."/>
            <person name="Chen S."/>
        </authorList>
    </citation>
    <scope>NUCLEOTIDE SEQUENCE [LARGE SCALE GENOMIC DNA]</scope>
    <source>
        <strain evidence="2 3">ZZ0214-1</strain>
    </source>
</reference>
<keyword evidence="3" id="KW-1185">Reference proteome</keyword>
<name>A0A2G8RVL0_9APHY</name>
<comment type="caution">
    <text evidence="2">The sequence shown here is derived from an EMBL/GenBank/DDBJ whole genome shotgun (WGS) entry which is preliminary data.</text>
</comment>
<dbReference type="STRING" id="1077348.A0A2G8RVL0"/>
<sequence>MTSKSILALPPELVENILISIAAFSNHVKPVQTRPFFAHWGVTWDRGSYLCTATALNPADIPAPLNRDALLPLVSAKAVHVKNAPRAHAVYLPAAASHVESHVFARDPSPAVFARVGESYLEYVGNVNGDQGSVRVIFEMYRLSGRIASRMRKATALELARGHNGRLDGDAAEGSQNQWADERKSRIQFGYDADEAAHGWWREGGERLLQQAAAGGKVNGDRDLGENWKASP</sequence>
<dbReference type="EMBL" id="AYKW01000047">
    <property type="protein sequence ID" value="PIL25543.1"/>
    <property type="molecule type" value="Genomic_DNA"/>
</dbReference>
<feature type="region of interest" description="Disordered" evidence="1">
    <location>
        <begin position="213"/>
        <end position="232"/>
    </location>
</feature>
<accession>A0A2G8RVL0</accession>
<dbReference type="OrthoDB" id="245563at2759"/>
<dbReference type="AlphaFoldDB" id="A0A2G8RVL0"/>
<gene>
    <name evidence="2" type="ORF">GSI_12381</name>
</gene>
<organism evidence="2 3">
    <name type="scientific">Ganoderma sinense ZZ0214-1</name>
    <dbReference type="NCBI Taxonomy" id="1077348"/>
    <lineage>
        <taxon>Eukaryota</taxon>
        <taxon>Fungi</taxon>
        <taxon>Dikarya</taxon>
        <taxon>Basidiomycota</taxon>
        <taxon>Agaricomycotina</taxon>
        <taxon>Agaricomycetes</taxon>
        <taxon>Polyporales</taxon>
        <taxon>Polyporaceae</taxon>
        <taxon>Ganoderma</taxon>
    </lineage>
</organism>
<protein>
    <submittedName>
        <fullName evidence="2">Uncharacterized protein</fullName>
    </submittedName>
</protein>
<dbReference type="Proteomes" id="UP000230002">
    <property type="component" value="Unassembled WGS sequence"/>
</dbReference>
<evidence type="ECO:0000313" key="3">
    <source>
        <dbReference type="Proteomes" id="UP000230002"/>
    </source>
</evidence>
<proteinExistence type="predicted"/>
<evidence type="ECO:0000256" key="1">
    <source>
        <dbReference type="SAM" id="MobiDB-lite"/>
    </source>
</evidence>
<evidence type="ECO:0000313" key="2">
    <source>
        <dbReference type="EMBL" id="PIL25543.1"/>
    </source>
</evidence>